<dbReference type="GO" id="GO:0008234">
    <property type="term" value="F:cysteine-type peptidase activity"/>
    <property type="evidence" value="ECO:0007669"/>
    <property type="project" value="InterPro"/>
</dbReference>
<feature type="domain" description="G-protein coupled receptors family 1 profile" evidence="7">
    <location>
        <begin position="1"/>
        <end position="203"/>
    </location>
</feature>
<dbReference type="InterPro" id="IPR038765">
    <property type="entry name" value="Papain-like_cys_pep_sf"/>
</dbReference>
<protein>
    <recommendedName>
        <fullName evidence="7">G-protein coupled receptors family 1 profile domain-containing protein</fullName>
    </recommendedName>
</protein>
<dbReference type="SUPFAM" id="SSF81321">
    <property type="entry name" value="Family A G protein-coupled receptor-like"/>
    <property type="match status" value="1"/>
</dbReference>
<evidence type="ECO:0000256" key="1">
    <source>
        <dbReference type="ARBA" id="ARBA00004370"/>
    </source>
</evidence>
<comment type="caution">
    <text evidence="8">The sequence shown here is derived from an EMBL/GenBank/DDBJ whole genome shotgun (WGS) entry which is preliminary data.</text>
</comment>
<proteinExistence type="predicted"/>
<keyword evidence="2 6" id="KW-0812">Transmembrane</keyword>
<dbReference type="PROSITE" id="PS00640">
    <property type="entry name" value="THIOL_PROTEASE_ASN"/>
    <property type="match status" value="1"/>
</dbReference>
<dbReference type="InterPro" id="IPR025660">
    <property type="entry name" value="Pept_his_AS"/>
</dbReference>
<keyword evidence="3 6" id="KW-1133">Transmembrane helix</keyword>
<dbReference type="AlphaFoldDB" id="A0A553PET8"/>
<evidence type="ECO:0000256" key="4">
    <source>
        <dbReference type="ARBA" id="ARBA00023136"/>
    </source>
</evidence>
<dbReference type="GO" id="GO:0006508">
    <property type="term" value="P:proteolysis"/>
    <property type="evidence" value="ECO:0007669"/>
    <property type="project" value="InterPro"/>
</dbReference>
<evidence type="ECO:0000256" key="3">
    <source>
        <dbReference type="ARBA" id="ARBA00022989"/>
    </source>
</evidence>
<name>A0A553PET8_TIGCA</name>
<dbReference type="InterPro" id="IPR017452">
    <property type="entry name" value="GPCR_Rhodpsn_7TM"/>
</dbReference>
<keyword evidence="5" id="KW-1015">Disulfide bond</keyword>
<dbReference type="STRING" id="6832.A0A553PET8"/>
<dbReference type="Gene3D" id="1.20.1070.10">
    <property type="entry name" value="Rhodopsin 7-helix transmembrane proteins"/>
    <property type="match status" value="1"/>
</dbReference>
<dbReference type="Gene3D" id="3.90.70.10">
    <property type="entry name" value="Cysteine proteinases"/>
    <property type="match status" value="1"/>
</dbReference>
<accession>A0A553PET8</accession>
<evidence type="ECO:0000256" key="6">
    <source>
        <dbReference type="SAM" id="Phobius"/>
    </source>
</evidence>
<dbReference type="PROSITE" id="PS00639">
    <property type="entry name" value="THIOL_PROTEASE_HIS"/>
    <property type="match status" value="1"/>
</dbReference>
<dbReference type="PANTHER" id="PTHR47632">
    <property type="entry name" value="FMRFAMIDE PEPTIDE RECEPTOR FAMILY-RELATED"/>
    <property type="match status" value="1"/>
</dbReference>
<dbReference type="SMART" id="SM00645">
    <property type="entry name" value="Pept_C1"/>
    <property type="match status" value="1"/>
</dbReference>
<comment type="subcellular location">
    <subcellularLocation>
        <location evidence="1">Membrane</location>
    </subcellularLocation>
</comment>
<gene>
    <name evidence="8" type="ORF">TCAL_13561</name>
</gene>
<reference evidence="8 9" key="1">
    <citation type="journal article" date="2018" name="Nat. Ecol. Evol.">
        <title>Genomic signatures of mitonuclear coevolution across populations of Tigriopus californicus.</title>
        <authorList>
            <person name="Barreto F.S."/>
            <person name="Watson E.T."/>
            <person name="Lima T.G."/>
            <person name="Willett C.S."/>
            <person name="Edmands S."/>
            <person name="Li W."/>
            <person name="Burton R.S."/>
        </authorList>
    </citation>
    <scope>NUCLEOTIDE SEQUENCE [LARGE SCALE GENOMIC DNA]</scope>
    <source>
        <strain evidence="8 9">San Diego</strain>
    </source>
</reference>
<feature type="transmembrane region" description="Helical" evidence="6">
    <location>
        <begin position="139"/>
        <end position="160"/>
    </location>
</feature>
<dbReference type="InterPro" id="IPR053326">
    <property type="entry name" value="GPCR1-like"/>
</dbReference>
<dbReference type="InterPro" id="IPR025661">
    <property type="entry name" value="Pept_asp_AS"/>
</dbReference>
<keyword evidence="4 6" id="KW-0472">Membrane</keyword>
<dbReference type="PROSITE" id="PS50262">
    <property type="entry name" value="G_PROTEIN_RECEP_F1_2"/>
    <property type="match status" value="1"/>
</dbReference>
<evidence type="ECO:0000256" key="2">
    <source>
        <dbReference type="ARBA" id="ARBA00022692"/>
    </source>
</evidence>
<organism evidence="8 9">
    <name type="scientific">Tigriopus californicus</name>
    <name type="common">Marine copepod</name>
    <dbReference type="NCBI Taxonomy" id="6832"/>
    <lineage>
        <taxon>Eukaryota</taxon>
        <taxon>Metazoa</taxon>
        <taxon>Ecdysozoa</taxon>
        <taxon>Arthropoda</taxon>
        <taxon>Crustacea</taxon>
        <taxon>Multicrustacea</taxon>
        <taxon>Hexanauplia</taxon>
        <taxon>Copepoda</taxon>
        <taxon>Harpacticoida</taxon>
        <taxon>Harpacticidae</taxon>
        <taxon>Tigriopus</taxon>
    </lineage>
</organism>
<evidence type="ECO:0000313" key="8">
    <source>
        <dbReference type="EMBL" id="TRY76192.1"/>
    </source>
</evidence>
<keyword evidence="9" id="KW-1185">Reference proteome</keyword>
<evidence type="ECO:0000256" key="5">
    <source>
        <dbReference type="ARBA" id="ARBA00023157"/>
    </source>
</evidence>
<evidence type="ECO:0000313" key="9">
    <source>
        <dbReference type="Proteomes" id="UP000318571"/>
    </source>
</evidence>
<evidence type="ECO:0000259" key="7">
    <source>
        <dbReference type="PROSITE" id="PS50262"/>
    </source>
</evidence>
<feature type="transmembrane region" description="Helical" evidence="6">
    <location>
        <begin position="90"/>
        <end position="113"/>
    </location>
</feature>
<dbReference type="GO" id="GO:0016020">
    <property type="term" value="C:membrane"/>
    <property type="evidence" value="ECO:0007669"/>
    <property type="project" value="UniProtKB-SubCell"/>
</dbReference>
<dbReference type="InterPro" id="IPR000668">
    <property type="entry name" value="Peptidase_C1A_C"/>
</dbReference>
<dbReference type="Proteomes" id="UP000318571">
    <property type="component" value="Chromosome 5"/>
</dbReference>
<dbReference type="EMBL" id="VCGU01000004">
    <property type="protein sequence ID" value="TRY76192.1"/>
    <property type="molecule type" value="Genomic_DNA"/>
</dbReference>
<dbReference type="Pfam" id="PF00112">
    <property type="entry name" value="Peptidase_C1"/>
    <property type="match status" value="1"/>
</dbReference>
<sequence>MTASIYMTVAVAVNRYMDMRITGSNILIPRVESGIWQSIIVWFEFEYNYEMKEVNLTMVNGTMVLSNVSDIVVGTTELRRNEAYVRDYTLIANTVCVLLLPTLIMLISTFLIVRQMILPKSSIYTCNQERARKKRNRSITLMLIGIIVLFFVCHIGEVIISMYEMILFIDNGEKVEFPQLIRNLIVLNHLLIVMNSSLNFAIYCKDLVFRECCQEVLCKIFSEPSCIPISAGTHRTLQTNQQMQRPLRRVQISDDQDQASHSARNNVNHAVTVVGFGEDNGQKYWLMRNSWGPHWGMQGYMKIKRGVNMCAIGRECTVPICGSDSAPLSSLPPPPPASPTCDVSARYVITGNYNWMFRNGVQDLQFMNPNPI</sequence>
<dbReference type="SUPFAM" id="SSF54001">
    <property type="entry name" value="Cysteine proteinases"/>
    <property type="match status" value="1"/>
</dbReference>